<dbReference type="Proteomes" id="UP000238479">
    <property type="component" value="Chromosome 4"/>
</dbReference>
<proteinExistence type="predicted"/>
<name>A0A2P6QTW3_ROSCH</name>
<dbReference type="AlphaFoldDB" id="A0A2P6QTW3"/>
<sequence length="58" mass="6715">MRRRWFPGIQTRRWSLWGCSSRSLFLRRRRRKEEGVKVGVGGGGGCGERRRRLGPGLS</sequence>
<dbReference type="EMBL" id="PDCK01000042">
    <property type="protein sequence ID" value="PRQ37631.1"/>
    <property type="molecule type" value="Genomic_DNA"/>
</dbReference>
<keyword evidence="3" id="KW-1185">Reference proteome</keyword>
<comment type="caution">
    <text evidence="2">The sequence shown here is derived from an EMBL/GenBank/DDBJ whole genome shotgun (WGS) entry which is preliminary data.</text>
</comment>
<gene>
    <name evidence="2" type="ORF">RchiOBHm_Chr4g0404781</name>
</gene>
<dbReference type="Gramene" id="PRQ37631">
    <property type="protein sequence ID" value="PRQ37631"/>
    <property type="gene ID" value="RchiOBHm_Chr4g0404781"/>
</dbReference>
<evidence type="ECO:0000313" key="3">
    <source>
        <dbReference type="Proteomes" id="UP000238479"/>
    </source>
</evidence>
<evidence type="ECO:0000313" key="2">
    <source>
        <dbReference type="EMBL" id="PRQ37631.1"/>
    </source>
</evidence>
<reference evidence="2 3" key="1">
    <citation type="journal article" date="2018" name="Nat. Genet.">
        <title>The Rosa genome provides new insights in the design of modern roses.</title>
        <authorList>
            <person name="Bendahmane M."/>
        </authorList>
    </citation>
    <scope>NUCLEOTIDE SEQUENCE [LARGE SCALE GENOMIC DNA]</scope>
    <source>
        <strain evidence="3">cv. Old Blush</strain>
    </source>
</reference>
<accession>A0A2P6QTW3</accession>
<evidence type="ECO:0000256" key="1">
    <source>
        <dbReference type="SAM" id="MobiDB-lite"/>
    </source>
</evidence>
<organism evidence="2 3">
    <name type="scientific">Rosa chinensis</name>
    <name type="common">China rose</name>
    <dbReference type="NCBI Taxonomy" id="74649"/>
    <lineage>
        <taxon>Eukaryota</taxon>
        <taxon>Viridiplantae</taxon>
        <taxon>Streptophyta</taxon>
        <taxon>Embryophyta</taxon>
        <taxon>Tracheophyta</taxon>
        <taxon>Spermatophyta</taxon>
        <taxon>Magnoliopsida</taxon>
        <taxon>eudicotyledons</taxon>
        <taxon>Gunneridae</taxon>
        <taxon>Pentapetalae</taxon>
        <taxon>rosids</taxon>
        <taxon>fabids</taxon>
        <taxon>Rosales</taxon>
        <taxon>Rosaceae</taxon>
        <taxon>Rosoideae</taxon>
        <taxon>Rosoideae incertae sedis</taxon>
        <taxon>Rosa</taxon>
    </lineage>
</organism>
<feature type="region of interest" description="Disordered" evidence="1">
    <location>
        <begin position="36"/>
        <end position="58"/>
    </location>
</feature>
<feature type="compositionally biased region" description="Basic residues" evidence="1">
    <location>
        <begin position="49"/>
        <end position="58"/>
    </location>
</feature>
<protein>
    <submittedName>
        <fullName evidence="2">Uncharacterized protein</fullName>
    </submittedName>
</protein>